<dbReference type="PROSITE" id="PS51724">
    <property type="entry name" value="SPOR"/>
    <property type="match status" value="1"/>
</dbReference>
<comment type="caution">
    <text evidence="4">The sequence shown here is derived from an EMBL/GenBank/DDBJ whole genome shotgun (WGS) entry which is preliminary data.</text>
</comment>
<evidence type="ECO:0000259" key="3">
    <source>
        <dbReference type="PROSITE" id="PS51724"/>
    </source>
</evidence>
<feature type="compositionally biased region" description="Polar residues" evidence="1">
    <location>
        <begin position="150"/>
        <end position="165"/>
    </location>
</feature>
<evidence type="ECO:0000313" key="5">
    <source>
        <dbReference type="Proteomes" id="UP000784880"/>
    </source>
</evidence>
<protein>
    <recommendedName>
        <fullName evidence="3">SPOR domain-containing protein</fullName>
    </recommendedName>
</protein>
<evidence type="ECO:0000313" key="4">
    <source>
        <dbReference type="EMBL" id="MBU9711020.1"/>
    </source>
</evidence>
<feature type="region of interest" description="Disordered" evidence="1">
    <location>
        <begin position="150"/>
        <end position="175"/>
    </location>
</feature>
<accession>A0ABS6JEY5</accession>
<feature type="region of interest" description="Disordered" evidence="1">
    <location>
        <begin position="50"/>
        <end position="100"/>
    </location>
</feature>
<feature type="compositionally biased region" description="Polar residues" evidence="1">
    <location>
        <begin position="21"/>
        <end position="33"/>
    </location>
</feature>
<evidence type="ECO:0000256" key="2">
    <source>
        <dbReference type="SAM" id="Phobius"/>
    </source>
</evidence>
<feature type="domain" description="SPOR" evidence="3">
    <location>
        <begin position="181"/>
        <end position="256"/>
    </location>
</feature>
<proteinExistence type="predicted"/>
<dbReference type="InterPro" id="IPR007730">
    <property type="entry name" value="SPOR-like_dom"/>
</dbReference>
<organism evidence="4 5">
    <name type="scientific">Evansella tamaricis</name>
    <dbReference type="NCBI Taxonomy" id="2069301"/>
    <lineage>
        <taxon>Bacteria</taxon>
        <taxon>Bacillati</taxon>
        <taxon>Bacillota</taxon>
        <taxon>Bacilli</taxon>
        <taxon>Bacillales</taxon>
        <taxon>Bacillaceae</taxon>
        <taxon>Evansella</taxon>
    </lineage>
</organism>
<name>A0ABS6JEY5_9BACI</name>
<keyword evidence="5" id="KW-1185">Reference proteome</keyword>
<feature type="compositionally biased region" description="Basic and acidic residues" evidence="1">
    <location>
        <begin position="51"/>
        <end position="90"/>
    </location>
</feature>
<reference evidence="4 5" key="1">
    <citation type="submission" date="2021-06" db="EMBL/GenBank/DDBJ databases">
        <title>Bacillus sp. RD4P76, an endophyte from a halophyte.</title>
        <authorList>
            <person name="Sun J.-Q."/>
        </authorList>
    </citation>
    <scope>NUCLEOTIDE SEQUENCE [LARGE SCALE GENOMIC DNA]</scope>
    <source>
        <strain evidence="4 5">CGMCC 1.15917</strain>
    </source>
</reference>
<dbReference type="RefSeq" id="WP_217064907.1">
    <property type="nucleotide sequence ID" value="NZ_JAHQCS010000056.1"/>
</dbReference>
<feature type="region of interest" description="Disordered" evidence="1">
    <location>
        <begin position="1"/>
        <end position="36"/>
    </location>
</feature>
<feature type="transmembrane region" description="Helical" evidence="2">
    <location>
        <begin position="108"/>
        <end position="134"/>
    </location>
</feature>
<sequence>MDKKKSVSIRLNGKKKEYSFTEKNQNQTKSSASEEIAATQEHIWDSMVFSKNEKGNVNEEQKNIVDFNSKRQEKEDRSSPFWDDGKRDGSPKLPPYNRKKKGPRTFSLGIFTNAIFLSVIAAIIVGGAFGTVLLNMFTNGETANTVIQSENGQPVTSEPEQQSQGGLFGDDDEEEEKTAKIPTLTFYVMQAGAFSTVEKGNQEAAQFHDRGLPGVVHENPDLQYLFISTSSDRDEMDDIGEKLEEDFGIVDTYVKQFIVEGNGSNLPEEWGAFMDSGINWMEKAVSISIKSITGQSLNEQNVQEVVDAGQAWIRAFEQIQPLDNNLYNLSREWVTEGEKALEGISPQMTSNDGWEIHQHGLQSIIYYDQLVRTIKKQEEQ</sequence>
<gene>
    <name evidence="4" type="ORF">KS419_04625</name>
</gene>
<dbReference type="Proteomes" id="UP000784880">
    <property type="component" value="Unassembled WGS sequence"/>
</dbReference>
<dbReference type="EMBL" id="JAHQCS010000056">
    <property type="protein sequence ID" value="MBU9711020.1"/>
    <property type="molecule type" value="Genomic_DNA"/>
</dbReference>
<keyword evidence="2" id="KW-0812">Transmembrane</keyword>
<keyword evidence="2" id="KW-1133">Transmembrane helix</keyword>
<evidence type="ECO:0000256" key="1">
    <source>
        <dbReference type="SAM" id="MobiDB-lite"/>
    </source>
</evidence>
<keyword evidence="2" id="KW-0472">Membrane</keyword>